<evidence type="ECO:0000313" key="2">
    <source>
        <dbReference type="Proteomes" id="UP000189933"/>
    </source>
</evidence>
<proteinExistence type="predicted"/>
<keyword evidence="2" id="KW-1185">Reference proteome</keyword>
<dbReference type="RefSeq" id="WP_078665316.1">
    <property type="nucleotide sequence ID" value="NZ_FUXM01000011.1"/>
</dbReference>
<evidence type="ECO:0000313" key="1">
    <source>
        <dbReference type="EMBL" id="SJZ89711.1"/>
    </source>
</evidence>
<reference evidence="2" key="1">
    <citation type="submission" date="2017-02" db="EMBL/GenBank/DDBJ databases">
        <authorList>
            <person name="Varghese N."/>
            <person name="Submissions S."/>
        </authorList>
    </citation>
    <scope>NUCLEOTIDE SEQUENCE [LARGE SCALE GENOMIC DNA]</scope>
    <source>
        <strain evidence="2">DSM 16521</strain>
    </source>
</reference>
<dbReference type="AlphaFoldDB" id="A0A1T4PED3"/>
<organism evidence="1 2">
    <name type="scientific">Carboxydocella sporoproducens DSM 16521</name>
    <dbReference type="NCBI Taxonomy" id="1121270"/>
    <lineage>
        <taxon>Bacteria</taxon>
        <taxon>Bacillati</taxon>
        <taxon>Bacillota</taxon>
        <taxon>Clostridia</taxon>
        <taxon>Eubacteriales</taxon>
        <taxon>Clostridiales Family XVI. Incertae Sedis</taxon>
        <taxon>Carboxydocella</taxon>
    </lineage>
</organism>
<sequence>MTNEGHNYLTLSTGVVRKDASTTQVRINSVNLDPDDQRQITIQVFDWTTGSPTQIGTDINVTLDPNKSDSSTVALLVTVTDYEIRVKVPNDEDVIVNTFGETALGAMIGANTVLFKDLVKLSLV</sequence>
<dbReference type="Proteomes" id="UP000189933">
    <property type="component" value="Unassembled WGS sequence"/>
</dbReference>
<accession>A0A1T4PED3</accession>
<dbReference type="OrthoDB" id="2604377at2"/>
<gene>
    <name evidence="1" type="ORF">SAMN02745885_01236</name>
</gene>
<name>A0A1T4PED3_9FIRM</name>
<dbReference type="EMBL" id="FUXM01000011">
    <property type="protein sequence ID" value="SJZ89711.1"/>
    <property type="molecule type" value="Genomic_DNA"/>
</dbReference>
<protein>
    <submittedName>
        <fullName evidence="1">Uncharacterized protein</fullName>
    </submittedName>
</protein>